<dbReference type="Gene3D" id="3.40.30.10">
    <property type="entry name" value="Glutaredoxin"/>
    <property type="match status" value="1"/>
</dbReference>
<dbReference type="Pfam" id="PF23733">
    <property type="entry name" value="GRXCR1-2_C"/>
    <property type="match status" value="1"/>
</dbReference>
<dbReference type="PANTHER" id="PTHR45669">
    <property type="entry name" value="GLUTAREDOXIN DOMAIN-CONTAINING CYSTEINE-RICH PROTEIN CG12206-RELATED"/>
    <property type="match status" value="1"/>
</dbReference>
<evidence type="ECO:0000259" key="2">
    <source>
        <dbReference type="Pfam" id="PF00462"/>
    </source>
</evidence>
<dbReference type="Gramene" id="KVI11284">
    <property type="protein sequence ID" value="KVI11284"/>
    <property type="gene ID" value="Ccrd_010307"/>
</dbReference>
<dbReference type="Pfam" id="PF00462">
    <property type="entry name" value="Glutaredoxin"/>
    <property type="match status" value="1"/>
</dbReference>
<dbReference type="OMA" id="RYSHKGG"/>
<dbReference type="OrthoDB" id="423313at2759"/>
<gene>
    <name evidence="3" type="ORF">Ccrd_010307</name>
</gene>
<accession>A0A103YLF6</accession>
<dbReference type="InterPro" id="IPR036249">
    <property type="entry name" value="Thioredoxin-like_sf"/>
</dbReference>
<evidence type="ECO:0000256" key="1">
    <source>
        <dbReference type="SAM" id="MobiDB-lite"/>
    </source>
</evidence>
<dbReference type="AlphaFoldDB" id="A0A103YLF6"/>
<dbReference type="EMBL" id="LEKV01000470">
    <property type="protein sequence ID" value="KVI11284.1"/>
    <property type="molecule type" value="Genomic_DNA"/>
</dbReference>
<evidence type="ECO:0000313" key="4">
    <source>
        <dbReference type="Proteomes" id="UP000243975"/>
    </source>
</evidence>
<feature type="domain" description="Glutaredoxin" evidence="2">
    <location>
        <begin position="136"/>
        <end position="210"/>
    </location>
</feature>
<keyword evidence="4" id="KW-1185">Reference proteome</keyword>
<dbReference type="InterPro" id="IPR002109">
    <property type="entry name" value="Glutaredoxin"/>
</dbReference>
<sequence>MWLSRKNSSNSNQSSPRCRTPPSFNRHSFKNIGDLISDDDKNVATTNDLNKDQQQQQQKHQQPSCSSPTSSPRANAKRHSVFHRVRLANQFSRSLATGRPKQPNPEKLPSVEVNNNSQKWETPALSIRIPGAEKLIVVYMTSLRAVRPTFEACRTVRSILQGFRVAVDERDLSMDSSFKDELKKIMSQGGEAFQNGTVTLPRVFIGGRYVGDAEDLRTMNETGELKKIVEGLPAVSRGVCEVCGDFRFIICHDCNGSRKCYKEKGGFRSCTTCNKNGLIRCHSCWAAKL</sequence>
<proteinExistence type="predicted"/>
<name>A0A103YLF6_CYNCS</name>
<dbReference type="Proteomes" id="UP000243975">
    <property type="component" value="Unassembled WGS sequence"/>
</dbReference>
<organism evidence="3 4">
    <name type="scientific">Cynara cardunculus var. scolymus</name>
    <name type="common">Globe artichoke</name>
    <name type="synonym">Cynara scolymus</name>
    <dbReference type="NCBI Taxonomy" id="59895"/>
    <lineage>
        <taxon>Eukaryota</taxon>
        <taxon>Viridiplantae</taxon>
        <taxon>Streptophyta</taxon>
        <taxon>Embryophyta</taxon>
        <taxon>Tracheophyta</taxon>
        <taxon>Spermatophyta</taxon>
        <taxon>Magnoliopsida</taxon>
        <taxon>eudicotyledons</taxon>
        <taxon>Gunneridae</taxon>
        <taxon>Pentapetalae</taxon>
        <taxon>asterids</taxon>
        <taxon>campanulids</taxon>
        <taxon>Asterales</taxon>
        <taxon>Asteraceae</taxon>
        <taxon>Carduoideae</taxon>
        <taxon>Cardueae</taxon>
        <taxon>Carduinae</taxon>
        <taxon>Cynara</taxon>
    </lineage>
</organism>
<dbReference type="SUPFAM" id="SSF52833">
    <property type="entry name" value="Thioredoxin-like"/>
    <property type="match status" value="1"/>
</dbReference>
<reference evidence="3 4" key="1">
    <citation type="journal article" date="2016" name="Sci. Rep.">
        <title>The genome sequence of the outbreeding globe artichoke constructed de novo incorporating a phase-aware low-pass sequencing strategy of F1 progeny.</title>
        <authorList>
            <person name="Scaglione D."/>
            <person name="Reyes-Chin-Wo S."/>
            <person name="Acquadro A."/>
            <person name="Froenicke L."/>
            <person name="Portis E."/>
            <person name="Beitel C."/>
            <person name="Tirone M."/>
            <person name="Mauro R."/>
            <person name="Lo Monaco A."/>
            <person name="Mauromicale G."/>
            <person name="Faccioli P."/>
            <person name="Cattivelli L."/>
            <person name="Rieseberg L."/>
            <person name="Michelmore R."/>
            <person name="Lanteri S."/>
        </authorList>
    </citation>
    <scope>NUCLEOTIDE SEQUENCE [LARGE SCALE GENOMIC DNA]</scope>
    <source>
        <strain evidence="3">2C</strain>
    </source>
</reference>
<feature type="region of interest" description="Disordered" evidence="1">
    <location>
        <begin position="92"/>
        <end position="112"/>
    </location>
</feature>
<dbReference type="PROSITE" id="PS51354">
    <property type="entry name" value="GLUTAREDOXIN_2"/>
    <property type="match status" value="1"/>
</dbReference>
<evidence type="ECO:0000313" key="3">
    <source>
        <dbReference type="EMBL" id="KVI11284.1"/>
    </source>
</evidence>
<protein>
    <submittedName>
        <fullName evidence="3">Glutaredoxin</fullName>
    </submittedName>
</protein>
<dbReference type="STRING" id="59895.A0A103YLF6"/>
<feature type="region of interest" description="Disordered" evidence="1">
    <location>
        <begin position="1"/>
        <end position="78"/>
    </location>
</feature>
<comment type="caution">
    <text evidence="3">The sequence shown here is derived from an EMBL/GenBank/DDBJ whole genome shotgun (WGS) entry which is preliminary data.</text>
</comment>
<dbReference type="PANTHER" id="PTHR45669:SF26">
    <property type="entry name" value="GLUTAREDOXIN DOMAIN-CONTAINING PROTEIN"/>
    <property type="match status" value="1"/>
</dbReference>
<dbReference type="CDD" id="cd03031">
    <property type="entry name" value="GRX_GRX_like"/>
    <property type="match status" value="1"/>
</dbReference>
<feature type="compositionally biased region" description="Low complexity" evidence="1">
    <location>
        <begin position="53"/>
        <end position="72"/>
    </location>
</feature>